<evidence type="ECO:0008006" key="5">
    <source>
        <dbReference type="Google" id="ProtNLM"/>
    </source>
</evidence>
<reference evidence="3 4" key="1">
    <citation type="journal article" date="2008" name="Nature">
        <title>Genome analysis of the platypus reveals unique signatures of evolution.</title>
        <authorList>
            <person name="Warren W.C."/>
            <person name="Hillier L.W."/>
            <person name="Marshall Graves J.A."/>
            <person name="Birney E."/>
            <person name="Ponting C.P."/>
            <person name="Grutzner F."/>
            <person name="Belov K."/>
            <person name="Miller W."/>
            <person name="Clarke L."/>
            <person name="Chinwalla A.T."/>
            <person name="Yang S.P."/>
            <person name="Heger A."/>
            <person name="Locke D.P."/>
            <person name="Miethke P."/>
            <person name="Waters P.D."/>
            <person name="Veyrunes F."/>
            <person name="Fulton L."/>
            <person name="Fulton B."/>
            <person name="Graves T."/>
            <person name="Wallis J."/>
            <person name="Puente X.S."/>
            <person name="Lopez-Otin C."/>
            <person name="Ordonez G.R."/>
            <person name="Eichler E.E."/>
            <person name="Chen L."/>
            <person name="Cheng Z."/>
            <person name="Deakin J.E."/>
            <person name="Alsop A."/>
            <person name="Thompson K."/>
            <person name="Kirby P."/>
            <person name="Papenfuss A.T."/>
            <person name="Wakefield M.J."/>
            <person name="Olender T."/>
            <person name="Lancet D."/>
            <person name="Huttley G.A."/>
            <person name="Smit A.F."/>
            <person name="Pask A."/>
            <person name="Temple-Smith P."/>
            <person name="Batzer M.A."/>
            <person name="Walker J.A."/>
            <person name="Konkel M.K."/>
            <person name="Harris R.S."/>
            <person name="Whittington C.M."/>
            <person name="Wong E.S."/>
            <person name="Gemmell N.J."/>
            <person name="Buschiazzo E."/>
            <person name="Vargas Jentzsch I.M."/>
            <person name="Merkel A."/>
            <person name="Schmitz J."/>
            <person name="Zemann A."/>
            <person name="Churakov G."/>
            <person name="Kriegs J.O."/>
            <person name="Brosius J."/>
            <person name="Murchison E.P."/>
            <person name="Sachidanandam R."/>
            <person name="Smith C."/>
            <person name="Hannon G.J."/>
            <person name="Tsend-Ayush E."/>
            <person name="McMillan D."/>
            <person name="Attenborough R."/>
            <person name="Rens W."/>
            <person name="Ferguson-Smith M."/>
            <person name="Lefevre C.M."/>
            <person name="Sharp J.A."/>
            <person name="Nicholas K.R."/>
            <person name="Ray D.A."/>
            <person name="Kube M."/>
            <person name="Reinhardt R."/>
            <person name="Pringle T.H."/>
            <person name="Taylor J."/>
            <person name="Jones R.C."/>
            <person name="Nixon B."/>
            <person name="Dacheux J.L."/>
            <person name="Niwa H."/>
            <person name="Sekita Y."/>
            <person name="Huang X."/>
            <person name="Stark A."/>
            <person name="Kheradpour P."/>
            <person name="Kellis M."/>
            <person name="Flicek P."/>
            <person name="Chen Y."/>
            <person name="Webber C."/>
            <person name="Hardison R."/>
            <person name="Nelson J."/>
            <person name="Hallsworth-Pepin K."/>
            <person name="Delehaunty K."/>
            <person name="Markovic C."/>
            <person name="Minx P."/>
            <person name="Feng Y."/>
            <person name="Kremitzki C."/>
            <person name="Mitreva M."/>
            <person name="Glasscock J."/>
            <person name="Wylie T."/>
            <person name="Wohldmann P."/>
            <person name="Thiru P."/>
            <person name="Nhan M.N."/>
            <person name="Pohl C.S."/>
            <person name="Smith S.M."/>
            <person name="Hou S."/>
            <person name="Nefedov M."/>
            <person name="de Jong P.J."/>
            <person name="Renfree M.B."/>
            <person name="Mardis E.R."/>
            <person name="Wilson R.K."/>
        </authorList>
    </citation>
    <scope>NUCLEOTIDE SEQUENCE [LARGE SCALE GENOMIC DNA]</scope>
    <source>
        <strain evidence="3 4">Glennie</strain>
    </source>
</reference>
<accession>F7FA08</accession>
<comment type="similarity">
    <text evidence="1">Belongs to the peptidase S10 family.</text>
</comment>
<sequence>MVINQQGDPGQTSHRDSGRSGRSQLVNMHPPWSLLALSCLCLGFGSSQYAPDLITSLPGLSSAPRFRQWSGYLQAGSGKYFHYWFVESQGNPATDPLVLWLNGGPGCSSMEGILEENGPYRIHSDSFLYENPFSWNKVASVLYLESPAGVGYSYSLSRNYQINDEQVAADNYQALQCFFAKFPSFTSNDFYAFGESYAGVYVPSLSLRIVNGPAPINFKGFGVGNGMSNYQLNDESLIEFSYYHGIIGANLWASLNAHCCSGGTCNFYNSTESSCFDAILKAFRLIQGIGLNMYSLYSPCWGARGYQARYATDLASLFREYQFSMANPAPTDAEAVFRGSTAFSSSPHPGLPQPAGGPVHGVPKCINSTALYMWMNEDGVRQALHIPSSLPHWELCSSWTHTQYRRQYTDMAPFYRQLLRNDIRVLVYYGDTDMACNFLGGEKFVESLKQRVLRPYQPWYRNKQVAGFFKEYEKITFLTVKGSGHMVPQHRPAQALKMFESFLKNISFL</sequence>
<feature type="compositionally biased region" description="Polar residues" evidence="2">
    <location>
        <begin position="1"/>
        <end position="12"/>
    </location>
</feature>
<dbReference type="Pfam" id="PF00450">
    <property type="entry name" value="Peptidase_S10"/>
    <property type="match status" value="1"/>
</dbReference>
<evidence type="ECO:0000313" key="3">
    <source>
        <dbReference type="Ensembl" id="ENSOANP00000019174.2"/>
    </source>
</evidence>
<dbReference type="Bgee" id="ENSOANG00000012108">
    <property type="expression patterns" value="Expressed in testis and 4 other cell types or tissues"/>
</dbReference>
<dbReference type="PANTHER" id="PTHR11802">
    <property type="entry name" value="SERINE PROTEASE FAMILY S10 SERINE CARBOXYPEPTIDASE"/>
    <property type="match status" value="1"/>
</dbReference>
<evidence type="ECO:0000313" key="4">
    <source>
        <dbReference type="Proteomes" id="UP000002279"/>
    </source>
</evidence>
<feature type="region of interest" description="Disordered" evidence="2">
    <location>
        <begin position="1"/>
        <end position="23"/>
    </location>
</feature>
<dbReference type="PANTHER" id="PTHR11802:SF471">
    <property type="entry name" value="CARBOXYPEPTIDASE"/>
    <property type="match status" value="1"/>
</dbReference>
<reference evidence="3" key="2">
    <citation type="submission" date="2025-08" db="UniProtKB">
        <authorList>
            <consortium name="Ensembl"/>
        </authorList>
    </citation>
    <scope>IDENTIFICATION</scope>
    <source>
        <strain evidence="3">Glennie</strain>
    </source>
</reference>
<dbReference type="PROSITE" id="PS00560">
    <property type="entry name" value="CARBOXYPEPT_SER_HIS"/>
    <property type="match status" value="1"/>
</dbReference>
<evidence type="ECO:0000256" key="1">
    <source>
        <dbReference type="ARBA" id="ARBA00009431"/>
    </source>
</evidence>
<dbReference type="InParanoid" id="F7FA08"/>
<evidence type="ECO:0000256" key="2">
    <source>
        <dbReference type="SAM" id="MobiDB-lite"/>
    </source>
</evidence>
<dbReference type="GO" id="GO:0031647">
    <property type="term" value="P:regulation of protein stability"/>
    <property type="evidence" value="ECO:0007669"/>
    <property type="project" value="UniProtKB-ARBA"/>
</dbReference>
<proteinExistence type="inferred from homology"/>
<dbReference type="InterPro" id="IPR033124">
    <property type="entry name" value="Ser_caboxypep_his_AS"/>
</dbReference>
<dbReference type="SUPFAM" id="SSF53474">
    <property type="entry name" value="alpha/beta-Hydrolases"/>
    <property type="match status" value="1"/>
</dbReference>
<dbReference type="PRINTS" id="PR00724">
    <property type="entry name" value="CRBOXYPTASEC"/>
</dbReference>
<dbReference type="STRING" id="9258.ENSOANP00000019174"/>
<keyword evidence="4" id="KW-1185">Reference proteome</keyword>
<dbReference type="GO" id="GO:0004185">
    <property type="term" value="F:serine-type carboxypeptidase activity"/>
    <property type="evidence" value="ECO:0000318"/>
    <property type="project" value="GO_Central"/>
</dbReference>
<dbReference type="AlphaFoldDB" id="F7FA08"/>
<reference evidence="3" key="3">
    <citation type="submission" date="2025-09" db="UniProtKB">
        <authorList>
            <consortium name="Ensembl"/>
        </authorList>
    </citation>
    <scope>IDENTIFICATION</scope>
    <source>
        <strain evidence="3">Glennie</strain>
    </source>
</reference>
<organism evidence="3 4">
    <name type="scientific">Ornithorhynchus anatinus</name>
    <name type="common">Duckbill platypus</name>
    <dbReference type="NCBI Taxonomy" id="9258"/>
    <lineage>
        <taxon>Eukaryota</taxon>
        <taxon>Metazoa</taxon>
        <taxon>Chordata</taxon>
        <taxon>Craniata</taxon>
        <taxon>Vertebrata</taxon>
        <taxon>Euteleostomi</taxon>
        <taxon>Mammalia</taxon>
        <taxon>Monotremata</taxon>
        <taxon>Ornithorhynchidae</taxon>
        <taxon>Ornithorhynchus</taxon>
    </lineage>
</organism>
<dbReference type="Proteomes" id="UP000002279">
    <property type="component" value="Chromosome 11"/>
</dbReference>
<gene>
    <name evidence="3" type="primary">LOC100076065</name>
</gene>
<dbReference type="InterPro" id="IPR001563">
    <property type="entry name" value="Peptidase_S10"/>
</dbReference>
<dbReference type="eggNOG" id="KOG1282">
    <property type="taxonomic scope" value="Eukaryota"/>
</dbReference>
<dbReference type="MEROPS" id="S10.002"/>
<protein>
    <recommendedName>
        <fullName evidence="5">Carboxypeptidase</fullName>
    </recommendedName>
</protein>
<dbReference type="OMA" id="AAPYVWK"/>
<dbReference type="GeneTree" id="ENSGT00940000167871"/>
<dbReference type="InterPro" id="IPR029058">
    <property type="entry name" value="AB_hydrolase_fold"/>
</dbReference>
<dbReference type="GO" id="GO:1904715">
    <property type="term" value="P:negative regulation of chaperone-mediated autophagy"/>
    <property type="evidence" value="ECO:0007669"/>
    <property type="project" value="UniProtKB-ARBA"/>
</dbReference>
<dbReference type="GO" id="GO:0006508">
    <property type="term" value="P:proteolysis"/>
    <property type="evidence" value="ECO:0007669"/>
    <property type="project" value="UniProtKB-KW"/>
</dbReference>
<dbReference type="HOGENOM" id="CLU_008523_13_3_1"/>
<dbReference type="Ensembl" id="ENSOANT00000019177.2">
    <property type="protein sequence ID" value="ENSOANP00000019174.2"/>
    <property type="gene ID" value="ENSOANG00000012108.2"/>
</dbReference>
<dbReference type="Gene3D" id="3.40.50.1820">
    <property type="entry name" value="alpha/beta hydrolase"/>
    <property type="match status" value="2"/>
</dbReference>
<name>F7FA08_ORNAN</name>